<dbReference type="Gene3D" id="6.10.250.3150">
    <property type="match status" value="1"/>
</dbReference>
<comment type="caution">
    <text evidence="3">The sequence shown here is derived from an EMBL/GenBank/DDBJ whole genome shotgun (WGS) entry which is preliminary data.</text>
</comment>
<reference evidence="3 4" key="1">
    <citation type="submission" date="2019-01" db="EMBL/GenBank/DDBJ databases">
        <authorList>
            <person name="Chen W.-M."/>
        </authorList>
    </citation>
    <scope>NUCLEOTIDE SEQUENCE [LARGE SCALE GENOMIC DNA]</scope>
    <source>
        <strain evidence="3 4">KYPC3</strain>
    </source>
</reference>
<dbReference type="PANTHER" id="PTHR21666">
    <property type="entry name" value="PEPTIDASE-RELATED"/>
    <property type="match status" value="1"/>
</dbReference>
<dbReference type="CDD" id="cd12797">
    <property type="entry name" value="M23_peptidase"/>
    <property type="match status" value="1"/>
</dbReference>
<keyword evidence="4" id="KW-1185">Reference proteome</keyword>
<accession>A0A437R0M9</accession>
<dbReference type="SUPFAM" id="SSF51261">
    <property type="entry name" value="Duplicated hybrid motif"/>
    <property type="match status" value="1"/>
</dbReference>
<evidence type="ECO:0000313" key="4">
    <source>
        <dbReference type="Proteomes" id="UP000283077"/>
    </source>
</evidence>
<evidence type="ECO:0000259" key="2">
    <source>
        <dbReference type="Pfam" id="PF01551"/>
    </source>
</evidence>
<dbReference type="Pfam" id="PF01551">
    <property type="entry name" value="Peptidase_M23"/>
    <property type="match status" value="1"/>
</dbReference>
<feature type="coiled-coil region" evidence="1">
    <location>
        <begin position="192"/>
        <end position="219"/>
    </location>
</feature>
<dbReference type="Proteomes" id="UP000283077">
    <property type="component" value="Unassembled WGS sequence"/>
</dbReference>
<gene>
    <name evidence="3" type="ORF">EOE67_06760</name>
</gene>
<dbReference type="GO" id="GO:0004222">
    <property type="term" value="F:metalloendopeptidase activity"/>
    <property type="evidence" value="ECO:0007669"/>
    <property type="project" value="TreeGrafter"/>
</dbReference>
<dbReference type="PANTHER" id="PTHR21666:SF270">
    <property type="entry name" value="MUREIN HYDROLASE ACTIVATOR ENVC"/>
    <property type="match status" value="1"/>
</dbReference>
<dbReference type="EMBL" id="SACS01000005">
    <property type="protein sequence ID" value="RVU40290.1"/>
    <property type="molecule type" value="Genomic_DNA"/>
</dbReference>
<sequence>MLLGLLLGSMTTAVEAQQSTASARKELESLQQEIKQTERQRRDQRQQLKKAEAQLKLADAALAQAADAVVQQQTKITELQAQQQKLDGEAQVLEQQRQQQQGLLAAQVKAAYQVGGHDYTQLLLNQQDAVKLERTLTYYQYFNNARMQQLLALKATVAELDALKQQTAANQLEQQQRLAQLTSQQDELTTARQSQQQSVKELQALLSDQQQQLAYLKTNEKSLQDTLAKLKAAAANRRLVSKSGNTGKAGDLPWPVQGAVSQPFGAKHGGGMTASGLIIDARAGTAVKAVADGQVIYADWLKGYGWVTVIDHGNGLMSLYGHNQTLLKTPGETVRTGDAVALVGQSGGQGQPGLYFEIRQKGSAVNPLRWLRRP</sequence>
<dbReference type="FunFam" id="2.70.70.10:FF:000003">
    <property type="entry name" value="Murein hydrolase activator EnvC"/>
    <property type="match status" value="1"/>
</dbReference>
<organism evidence="3 4">
    <name type="scientific">Rheinheimera riviphila</name>
    <dbReference type="NCBI Taxonomy" id="1834037"/>
    <lineage>
        <taxon>Bacteria</taxon>
        <taxon>Pseudomonadati</taxon>
        <taxon>Pseudomonadota</taxon>
        <taxon>Gammaproteobacteria</taxon>
        <taxon>Chromatiales</taxon>
        <taxon>Chromatiaceae</taxon>
        <taxon>Rheinheimera</taxon>
    </lineage>
</organism>
<protein>
    <submittedName>
        <fullName evidence="3">Metallopeptidase</fullName>
    </submittedName>
</protein>
<dbReference type="InterPro" id="IPR016047">
    <property type="entry name" value="M23ase_b-sheet_dom"/>
</dbReference>
<feature type="domain" description="M23ase beta-sheet core" evidence="2">
    <location>
        <begin position="275"/>
        <end position="367"/>
    </location>
</feature>
<dbReference type="RefSeq" id="WP_127698276.1">
    <property type="nucleotide sequence ID" value="NZ_SACS01000005.1"/>
</dbReference>
<dbReference type="InterPro" id="IPR011055">
    <property type="entry name" value="Dup_hybrid_motif"/>
</dbReference>
<dbReference type="AlphaFoldDB" id="A0A437R0M9"/>
<proteinExistence type="predicted"/>
<name>A0A437R0M9_9GAMM</name>
<evidence type="ECO:0000313" key="3">
    <source>
        <dbReference type="EMBL" id="RVU40290.1"/>
    </source>
</evidence>
<dbReference type="InterPro" id="IPR050570">
    <property type="entry name" value="Cell_wall_metabolism_enzyme"/>
</dbReference>
<keyword evidence="1" id="KW-0175">Coiled coil</keyword>
<evidence type="ECO:0000256" key="1">
    <source>
        <dbReference type="SAM" id="Coils"/>
    </source>
</evidence>
<dbReference type="Gene3D" id="2.70.70.10">
    <property type="entry name" value="Glucose Permease (Domain IIA)"/>
    <property type="match status" value="1"/>
</dbReference>
<dbReference type="OrthoDB" id="9784703at2"/>
<feature type="coiled-coil region" evidence="1">
    <location>
        <begin position="13"/>
        <end position="99"/>
    </location>
</feature>